<dbReference type="EMBL" id="BPVZ01000014">
    <property type="protein sequence ID" value="GKU99321.1"/>
    <property type="molecule type" value="Genomic_DNA"/>
</dbReference>
<keyword evidence="2" id="KW-1185">Reference proteome</keyword>
<name>A0AAV5IKV2_9ROSI</name>
<protein>
    <submittedName>
        <fullName evidence="1">Uncharacterized protein</fullName>
    </submittedName>
</protein>
<sequence>MAMRTSLGFTRSGWADFFQGDRHCRPDCIQQETISLKVTAAATHIAYWMIKAWKLLG</sequence>
<accession>A0AAV5IKV2</accession>
<dbReference type="AlphaFoldDB" id="A0AAV5IKV2"/>
<reference evidence="1 2" key="1">
    <citation type="journal article" date="2021" name="Commun. Biol.">
        <title>The genome of Shorea leprosula (Dipterocarpaceae) highlights the ecological relevance of drought in aseasonal tropical rainforests.</title>
        <authorList>
            <person name="Ng K.K.S."/>
            <person name="Kobayashi M.J."/>
            <person name="Fawcett J.A."/>
            <person name="Hatakeyama M."/>
            <person name="Paape T."/>
            <person name="Ng C.H."/>
            <person name="Ang C.C."/>
            <person name="Tnah L.H."/>
            <person name="Lee C.T."/>
            <person name="Nishiyama T."/>
            <person name="Sese J."/>
            <person name="O'Brien M.J."/>
            <person name="Copetti D."/>
            <person name="Mohd Noor M.I."/>
            <person name="Ong R.C."/>
            <person name="Putra M."/>
            <person name="Sireger I.Z."/>
            <person name="Indrioko S."/>
            <person name="Kosugi Y."/>
            <person name="Izuno A."/>
            <person name="Isagi Y."/>
            <person name="Lee S.L."/>
            <person name="Shimizu K.K."/>
        </authorList>
    </citation>
    <scope>NUCLEOTIDE SEQUENCE [LARGE SCALE GENOMIC DNA]</scope>
    <source>
        <strain evidence="1">214</strain>
    </source>
</reference>
<proteinExistence type="predicted"/>
<dbReference type="Proteomes" id="UP001054252">
    <property type="component" value="Unassembled WGS sequence"/>
</dbReference>
<organism evidence="1 2">
    <name type="scientific">Rubroshorea leprosula</name>
    <dbReference type="NCBI Taxonomy" id="152421"/>
    <lineage>
        <taxon>Eukaryota</taxon>
        <taxon>Viridiplantae</taxon>
        <taxon>Streptophyta</taxon>
        <taxon>Embryophyta</taxon>
        <taxon>Tracheophyta</taxon>
        <taxon>Spermatophyta</taxon>
        <taxon>Magnoliopsida</taxon>
        <taxon>eudicotyledons</taxon>
        <taxon>Gunneridae</taxon>
        <taxon>Pentapetalae</taxon>
        <taxon>rosids</taxon>
        <taxon>malvids</taxon>
        <taxon>Malvales</taxon>
        <taxon>Dipterocarpaceae</taxon>
        <taxon>Rubroshorea</taxon>
    </lineage>
</organism>
<gene>
    <name evidence="1" type="ORF">SLEP1_g12189</name>
</gene>
<evidence type="ECO:0000313" key="2">
    <source>
        <dbReference type="Proteomes" id="UP001054252"/>
    </source>
</evidence>
<comment type="caution">
    <text evidence="1">The sequence shown here is derived from an EMBL/GenBank/DDBJ whole genome shotgun (WGS) entry which is preliminary data.</text>
</comment>
<evidence type="ECO:0000313" key="1">
    <source>
        <dbReference type="EMBL" id="GKU99321.1"/>
    </source>
</evidence>